<feature type="chain" id="PRO_5003074961" evidence="1">
    <location>
        <begin position="23"/>
        <end position="109"/>
    </location>
</feature>
<feature type="signal peptide" evidence="1">
    <location>
        <begin position="1"/>
        <end position="22"/>
    </location>
</feature>
<proteinExistence type="predicted"/>
<evidence type="ECO:0000313" key="3">
    <source>
        <dbReference type="Proteomes" id="UP000003653"/>
    </source>
</evidence>
<gene>
    <name evidence="2" type="ORF">HMPREF0591_5947</name>
</gene>
<evidence type="ECO:0000256" key="1">
    <source>
        <dbReference type="SAM" id="SignalP"/>
    </source>
</evidence>
<comment type="caution">
    <text evidence="2">The sequence shown here is derived from an EMBL/GenBank/DDBJ whole genome shotgun (WGS) entry which is preliminary data.</text>
</comment>
<name>D5PIF3_9MYCO</name>
<dbReference type="Proteomes" id="UP000003653">
    <property type="component" value="Unassembled WGS sequence"/>
</dbReference>
<dbReference type="AlphaFoldDB" id="D5PIF3"/>
<evidence type="ECO:0000313" key="2">
    <source>
        <dbReference type="EMBL" id="EFG74166.1"/>
    </source>
</evidence>
<dbReference type="EMBL" id="ADNV01000380">
    <property type="protein sequence ID" value="EFG74166.1"/>
    <property type="molecule type" value="Genomic_DNA"/>
</dbReference>
<keyword evidence="1" id="KW-0732">Signal</keyword>
<sequence>MRILMLTVLLCAAAVTAPSAAAAPLSCADVGGVFVAHGTDGRGDCESADPRHKCHIPPDEQDVFDPTGNYVAGFTMSPPFPGGSLSFPEMVPGMIKGASNADCWKLPPS</sequence>
<dbReference type="HOGENOM" id="CLU_2180962_0_0_11"/>
<accession>D5PIF3</accession>
<protein>
    <submittedName>
        <fullName evidence="2">Uncharacterized protein</fullName>
    </submittedName>
</protein>
<keyword evidence="3" id="KW-1185">Reference proteome</keyword>
<reference evidence="2 3" key="1">
    <citation type="submission" date="2010-04" db="EMBL/GenBank/DDBJ databases">
        <authorList>
            <person name="Muzny D."/>
            <person name="Qin X."/>
            <person name="Deng J."/>
            <person name="Jiang H."/>
            <person name="Liu Y."/>
            <person name="Qu J."/>
            <person name="Song X.-Z."/>
            <person name="Zhang L."/>
            <person name="Thornton R."/>
            <person name="Coyle M."/>
            <person name="Francisco L."/>
            <person name="Jackson L."/>
            <person name="Javaid M."/>
            <person name="Korchina V."/>
            <person name="Kovar C."/>
            <person name="Mata R."/>
            <person name="Mathew T."/>
            <person name="Ngo R."/>
            <person name="Nguyen L."/>
            <person name="Nguyen N."/>
            <person name="Okwuonu G."/>
            <person name="Ongeri F."/>
            <person name="Pham C."/>
            <person name="Simmons D."/>
            <person name="Wilczek-Boney K."/>
            <person name="Hale W."/>
            <person name="Jakkamsetti A."/>
            <person name="Pham P."/>
            <person name="Ruth R."/>
            <person name="San Lucas F."/>
            <person name="Warren J."/>
            <person name="Zhang J."/>
            <person name="Zhao Z."/>
            <person name="Zhou C."/>
            <person name="Zhu D."/>
            <person name="Lee S."/>
            <person name="Bess C."/>
            <person name="Blankenburg K."/>
            <person name="Forbes L."/>
            <person name="Fu Q."/>
            <person name="Gubbala S."/>
            <person name="Hirani K."/>
            <person name="Jayaseelan J.C."/>
            <person name="Lara F."/>
            <person name="Munidasa M."/>
            <person name="Palculict T."/>
            <person name="Patil S."/>
            <person name="Pu L.-L."/>
            <person name="Saada N."/>
            <person name="Tang L."/>
            <person name="Weissenberger G."/>
            <person name="Zhu Y."/>
            <person name="Hemphill L."/>
            <person name="Shang Y."/>
            <person name="Youmans B."/>
            <person name="Ayvaz T."/>
            <person name="Ross M."/>
            <person name="Santibanez J."/>
            <person name="Aqrawi P."/>
            <person name="Gross S."/>
            <person name="Joshi V."/>
            <person name="Fowler G."/>
            <person name="Nazareth L."/>
            <person name="Reid J."/>
            <person name="Worley K."/>
            <person name="Petrosino J."/>
            <person name="Highlander S."/>
            <person name="Gibbs R."/>
        </authorList>
    </citation>
    <scope>NUCLEOTIDE SEQUENCE [LARGE SCALE GENOMIC DNA]</scope>
    <source>
        <strain evidence="2 3">ATCC BAA-614</strain>
    </source>
</reference>
<organism evidence="2 3">
    <name type="scientific">Mycobacterium parascrofulaceum ATCC BAA-614</name>
    <dbReference type="NCBI Taxonomy" id="525368"/>
    <lineage>
        <taxon>Bacteria</taxon>
        <taxon>Bacillati</taxon>
        <taxon>Actinomycetota</taxon>
        <taxon>Actinomycetes</taxon>
        <taxon>Mycobacteriales</taxon>
        <taxon>Mycobacteriaceae</taxon>
        <taxon>Mycobacterium</taxon>
        <taxon>Mycobacterium simiae complex</taxon>
    </lineage>
</organism>